<organism evidence="1 2">
    <name type="scientific">Candidatus Sulfurimonas baltica</name>
    <dbReference type="NCBI Taxonomy" id="2740404"/>
    <lineage>
        <taxon>Bacteria</taxon>
        <taxon>Pseudomonadati</taxon>
        <taxon>Campylobacterota</taxon>
        <taxon>Epsilonproteobacteria</taxon>
        <taxon>Campylobacterales</taxon>
        <taxon>Sulfurimonadaceae</taxon>
        <taxon>Sulfurimonas</taxon>
    </lineage>
</organism>
<evidence type="ECO:0000313" key="1">
    <source>
        <dbReference type="EMBL" id="QOY53043.1"/>
    </source>
</evidence>
<evidence type="ECO:0000313" key="2">
    <source>
        <dbReference type="Proteomes" id="UP000593994"/>
    </source>
</evidence>
<sequence length="81" mass="9266">MENFAQDRYKLLTQHFKKYTITKSELAKEVLGVSLSTVNRYMAMGTGVPQWKKLGSEEHSRVVFDLLDVALFLDTDKVKVA</sequence>
<protein>
    <submittedName>
        <fullName evidence="1">Uncharacterized protein</fullName>
    </submittedName>
</protein>
<accession>A0A7S7LY67</accession>
<dbReference type="EMBL" id="CP054492">
    <property type="protein sequence ID" value="QOY53043.1"/>
    <property type="molecule type" value="Genomic_DNA"/>
</dbReference>
<name>A0A7S7LY67_9BACT</name>
<gene>
    <name evidence="1" type="ORF">HUE88_05000</name>
</gene>
<dbReference type="RefSeq" id="WP_194371713.1">
    <property type="nucleotide sequence ID" value="NZ_CP054492.1"/>
</dbReference>
<reference evidence="1 2" key="1">
    <citation type="submission" date="2020-05" db="EMBL/GenBank/DDBJ databases">
        <title>Sulfurimonas marisnigri, sp. nov., and Sulfurimonas baltica, sp. nov., manganese oxide reducing chemolithoautotrophs of the class Epsilonproteobacteria isolated from the pelagic redoxclines of the Black and Baltic Seas and emended description of the genus Sulfurimonas.</title>
        <authorList>
            <person name="Henkel J.V."/>
            <person name="Laudan C."/>
            <person name="Werner J."/>
            <person name="Neu T."/>
            <person name="Plewe S."/>
            <person name="Sproer C."/>
            <person name="Bunk B."/>
            <person name="Schulz-Vogt H.N."/>
        </authorList>
    </citation>
    <scope>NUCLEOTIDE SEQUENCE [LARGE SCALE GENOMIC DNA]</scope>
    <source>
        <strain evidence="1 2">GD2</strain>
    </source>
</reference>
<dbReference type="KEGG" id="sbal:HUE88_05000"/>
<keyword evidence="2" id="KW-1185">Reference proteome</keyword>
<dbReference type="AlphaFoldDB" id="A0A7S7LY67"/>
<proteinExistence type="predicted"/>
<dbReference type="Proteomes" id="UP000593994">
    <property type="component" value="Chromosome"/>
</dbReference>